<dbReference type="Proteomes" id="UP000093281">
    <property type="component" value="Unassembled WGS sequence"/>
</dbReference>
<dbReference type="SUPFAM" id="SSF53383">
    <property type="entry name" value="PLP-dependent transferases"/>
    <property type="match status" value="1"/>
</dbReference>
<dbReference type="InterPro" id="IPR015424">
    <property type="entry name" value="PyrdxlP-dep_Trfase"/>
</dbReference>
<dbReference type="PATRIC" id="fig|544718.51.peg.1247"/>
<dbReference type="Gene3D" id="3.90.1150.10">
    <property type="entry name" value="Aspartate Aminotransferase, domain 1"/>
    <property type="match status" value="1"/>
</dbReference>
<protein>
    <submittedName>
        <fullName evidence="1">Cysteine desulfurase</fullName>
        <ecNumber evidence="1">2.8.1.7</ecNumber>
    </submittedName>
</protein>
<dbReference type="STRING" id="544718.AAX25_01205"/>
<dbReference type="GO" id="GO:0031071">
    <property type="term" value="F:cysteine desulfurase activity"/>
    <property type="evidence" value="ECO:0007669"/>
    <property type="project" value="UniProtKB-EC"/>
</dbReference>
<reference evidence="2" key="1">
    <citation type="submission" date="2015-05" db="EMBL/GenBank/DDBJ databases">
        <authorList>
            <person name="Rovetto F."/>
            <person name="Cocolin L."/>
            <person name="Illeghems K."/>
            <person name="Van Nieuwerburgh F."/>
            <person name="Houf K."/>
        </authorList>
    </citation>
    <scope>NUCLEOTIDE SEQUENCE [LARGE SCALE GENOMIC DNA]</scope>
    <source>
        <strain evidence="2">DU22</strain>
    </source>
</reference>
<proteinExistence type="predicted"/>
<evidence type="ECO:0000313" key="1">
    <source>
        <dbReference type="EMBL" id="OCL99462.1"/>
    </source>
</evidence>
<organism evidence="1 2">
    <name type="scientific">Aliarcobacter thereius</name>
    <dbReference type="NCBI Taxonomy" id="544718"/>
    <lineage>
        <taxon>Bacteria</taxon>
        <taxon>Pseudomonadati</taxon>
        <taxon>Campylobacterota</taxon>
        <taxon>Epsilonproteobacteria</taxon>
        <taxon>Campylobacterales</taxon>
        <taxon>Arcobacteraceae</taxon>
        <taxon>Aliarcobacter</taxon>
    </lineage>
</organism>
<dbReference type="EC" id="2.8.1.7" evidence="1"/>
<evidence type="ECO:0000313" key="2">
    <source>
        <dbReference type="Proteomes" id="UP000093281"/>
    </source>
</evidence>
<comment type="caution">
    <text evidence="1">The sequence shown here is derived from an EMBL/GenBank/DDBJ whole genome shotgun (WGS) entry which is preliminary data.</text>
</comment>
<dbReference type="EMBL" id="LCUJ01000003">
    <property type="protein sequence ID" value="OCL99462.1"/>
    <property type="molecule type" value="Genomic_DNA"/>
</dbReference>
<dbReference type="InterPro" id="IPR015422">
    <property type="entry name" value="PyrdxlP-dep_Trfase_small"/>
</dbReference>
<accession>A0A1C0B7E7</accession>
<sequence>MIKLNYLQYNKLDINFDINSYSLDSLVQNDEFENITKEFLNIYNFKKLKTFSFSKDGFLSLFIELKGKIAVSQGESLALIEAAKTYSNLGFEIEFIELTKDGNIDLEKIKNMDFDYIFLSSYIMDTFLKVDINKIKKLTKAKIISNASADFSSYSDLIYFDNYKLSGYFISGILCFNDENISQENIGFTDTLSIKFCLEALKRRDKTSMKNVFIKKLEDKFKDDLYYFIDNKNSLENSFHIGLKDIKARDLIRTLAFDEIFLSNGEGCSLGLSKPSRVIQNMGYEEIISRNALSFSFNFDISDENIDKIVDILYKKYIQIKSY</sequence>
<keyword evidence="1" id="KW-0808">Transferase</keyword>
<name>A0A1C0B7E7_9BACT</name>
<gene>
    <name evidence="1" type="primary">iscS</name>
    <name evidence="1" type="ORF">AAX29_01276</name>
</gene>
<dbReference type="RefSeq" id="WP_066186400.1">
    <property type="nucleotide sequence ID" value="NZ_LCUJ01000003.1"/>
</dbReference>
<dbReference type="AlphaFoldDB" id="A0A1C0B7E7"/>
<dbReference type="OrthoDB" id="5343166at2"/>